<dbReference type="Pfam" id="PF02687">
    <property type="entry name" value="FtsX"/>
    <property type="match status" value="1"/>
</dbReference>
<feature type="domain" description="FtsX extracellular" evidence="13">
    <location>
        <begin position="67"/>
        <end position="155"/>
    </location>
</feature>
<protein>
    <recommendedName>
        <fullName evidence="3 10">Cell division protein FtsX</fullName>
    </recommendedName>
</protein>
<dbReference type="InterPro" id="IPR040690">
    <property type="entry name" value="FtsX_ECD"/>
</dbReference>
<evidence type="ECO:0000313" key="15">
    <source>
        <dbReference type="Proteomes" id="UP000034022"/>
    </source>
</evidence>
<evidence type="ECO:0000256" key="5">
    <source>
        <dbReference type="ARBA" id="ARBA00022618"/>
    </source>
</evidence>
<evidence type="ECO:0000256" key="1">
    <source>
        <dbReference type="ARBA" id="ARBA00004651"/>
    </source>
</evidence>
<organism evidence="14 15">
    <name type="scientific">Candidatus Falkowbacteria bacterium GW2011_GWE1_38_31</name>
    <dbReference type="NCBI Taxonomy" id="1618638"/>
    <lineage>
        <taxon>Bacteria</taxon>
        <taxon>Candidatus Falkowiibacteriota</taxon>
    </lineage>
</organism>
<evidence type="ECO:0000256" key="2">
    <source>
        <dbReference type="ARBA" id="ARBA00007379"/>
    </source>
</evidence>
<dbReference type="GO" id="GO:0051301">
    <property type="term" value="P:cell division"/>
    <property type="evidence" value="ECO:0007669"/>
    <property type="project" value="UniProtKB-KW"/>
</dbReference>
<dbReference type="EMBL" id="LBUU01000002">
    <property type="protein sequence ID" value="KKQ70970.1"/>
    <property type="molecule type" value="Genomic_DNA"/>
</dbReference>
<evidence type="ECO:0000256" key="8">
    <source>
        <dbReference type="ARBA" id="ARBA00023136"/>
    </source>
</evidence>
<evidence type="ECO:0000259" key="12">
    <source>
        <dbReference type="Pfam" id="PF02687"/>
    </source>
</evidence>
<dbReference type="PANTHER" id="PTHR47755:SF1">
    <property type="entry name" value="CELL DIVISION PROTEIN FTSX"/>
    <property type="match status" value="1"/>
</dbReference>
<accession>A0A0G0K663</accession>
<evidence type="ECO:0000256" key="4">
    <source>
        <dbReference type="ARBA" id="ARBA00022475"/>
    </source>
</evidence>
<keyword evidence="5 10" id="KW-0132">Cell division</keyword>
<comment type="similarity">
    <text evidence="2 10">Belongs to the ABC-4 integral membrane protein family. FtsX subfamily.</text>
</comment>
<dbReference type="Proteomes" id="UP000034022">
    <property type="component" value="Unassembled WGS sequence"/>
</dbReference>
<keyword evidence="6 11" id="KW-0812">Transmembrane</keyword>
<evidence type="ECO:0000256" key="11">
    <source>
        <dbReference type="SAM" id="Phobius"/>
    </source>
</evidence>
<evidence type="ECO:0000256" key="6">
    <source>
        <dbReference type="ARBA" id="ARBA00022692"/>
    </source>
</evidence>
<dbReference type="InterPro" id="IPR003838">
    <property type="entry name" value="ABC3_permease_C"/>
</dbReference>
<feature type="transmembrane region" description="Helical" evidence="11">
    <location>
        <begin position="28"/>
        <end position="54"/>
    </location>
</feature>
<keyword evidence="9 10" id="KW-0131">Cell cycle</keyword>
<feature type="domain" description="ABC3 transporter permease C-terminal" evidence="12">
    <location>
        <begin position="188"/>
        <end position="309"/>
    </location>
</feature>
<dbReference type="PIRSF" id="PIRSF003097">
    <property type="entry name" value="FtsX"/>
    <property type="match status" value="1"/>
</dbReference>
<feature type="transmembrane region" description="Helical" evidence="11">
    <location>
        <begin position="187"/>
        <end position="210"/>
    </location>
</feature>
<proteinExistence type="inferred from homology"/>
<dbReference type="Gene3D" id="3.30.70.3040">
    <property type="match status" value="1"/>
</dbReference>
<feature type="transmembrane region" description="Helical" evidence="11">
    <location>
        <begin position="276"/>
        <end position="305"/>
    </location>
</feature>
<reference evidence="14" key="1">
    <citation type="journal article" date="2015" name="Nature">
        <title>rRNA introns, odd ribosomes, and small enigmatic genomes across a large radiation of phyla.</title>
        <authorList>
            <person name="Brown C.T."/>
            <person name="Hug L.A."/>
            <person name="Thomas B.C."/>
            <person name="Sharon I."/>
            <person name="Castelle C.J."/>
            <person name="Singh A."/>
            <person name="Wilkins M.J."/>
            <person name="Williams K.H."/>
            <person name="Banfield J.F."/>
        </authorList>
    </citation>
    <scope>NUCLEOTIDE SEQUENCE [LARGE SCALE GENOMIC DNA]</scope>
</reference>
<evidence type="ECO:0000313" key="14">
    <source>
        <dbReference type="EMBL" id="KKQ70970.1"/>
    </source>
</evidence>
<comment type="caution">
    <text evidence="14">The sequence shown here is derived from an EMBL/GenBank/DDBJ whole genome shotgun (WGS) entry which is preliminary data.</text>
</comment>
<sequence>MTKFLIKNMFLSFARIIKFSFQDIFRNIWLSLVTIIILILALFTVNMLLVVSVVGETAVGAVHDKIDINLYLKTDAKEEEILALKAKISELSEVKEVTYVSKEAALKNFTEKHKENQEILGALRELNINPLTPTMVIKPVNLDVFDNLINKLNAYDSEIIESRNFTNYKTLLGKINNITKKVTDAGLMLSSIFVFITMLVIYNSVRVAIYTHRRQISIMKLVGASNYFIQMPYLVSSIIYTLFGVLAIMVIFYPFLSLLQPYLETFFVGYNINLITYFYGNAFNIFGLQFLAAALINIVASLIAVRKYSRV</sequence>
<gene>
    <name evidence="14" type="ORF">US91_C0002G0049</name>
</gene>
<evidence type="ECO:0000259" key="13">
    <source>
        <dbReference type="Pfam" id="PF18075"/>
    </source>
</evidence>
<evidence type="ECO:0000256" key="9">
    <source>
        <dbReference type="ARBA" id="ARBA00023306"/>
    </source>
</evidence>
<dbReference type="AlphaFoldDB" id="A0A0G0K663"/>
<dbReference type="GO" id="GO:0005886">
    <property type="term" value="C:plasma membrane"/>
    <property type="evidence" value="ECO:0007669"/>
    <property type="project" value="UniProtKB-SubCell"/>
</dbReference>
<keyword evidence="8 10" id="KW-0472">Membrane</keyword>
<evidence type="ECO:0000256" key="3">
    <source>
        <dbReference type="ARBA" id="ARBA00021907"/>
    </source>
</evidence>
<evidence type="ECO:0000256" key="7">
    <source>
        <dbReference type="ARBA" id="ARBA00022989"/>
    </source>
</evidence>
<dbReference type="Pfam" id="PF18075">
    <property type="entry name" value="FtsX_ECD"/>
    <property type="match status" value="1"/>
</dbReference>
<keyword evidence="7 11" id="KW-1133">Transmembrane helix</keyword>
<feature type="transmembrane region" description="Helical" evidence="11">
    <location>
        <begin position="231"/>
        <end position="256"/>
    </location>
</feature>
<evidence type="ECO:0000256" key="10">
    <source>
        <dbReference type="PIRNR" id="PIRNR003097"/>
    </source>
</evidence>
<comment type="subcellular location">
    <subcellularLocation>
        <location evidence="1">Cell membrane</location>
        <topology evidence="1">Multi-pass membrane protein</topology>
    </subcellularLocation>
</comment>
<dbReference type="InterPro" id="IPR004513">
    <property type="entry name" value="FtsX"/>
</dbReference>
<keyword evidence="4 10" id="KW-1003">Cell membrane</keyword>
<dbReference type="PANTHER" id="PTHR47755">
    <property type="entry name" value="CELL DIVISION PROTEIN FTSX"/>
    <property type="match status" value="1"/>
</dbReference>
<name>A0A0G0K663_9BACT</name>